<proteinExistence type="predicted"/>
<dbReference type="PANTHER" id="PTHR43100">
    <property type="entry name" value="GLUTAMATE SYNTHASE [NADPH] SMALL CHAIN"/>
    <property type="match status" value="1"/>
</dbReference>
<gene>
    <name evidence="2" type="ORF">METZ01_LOCUS456079</name>
</gene>
<dbReference type="SUPFAM" id="SSF51395">
    <property type="entry name" value="FMN-linked oxidoreductases"/>
    <property type="match status" value="1"/>
</dbReference>
<sequence>EIGPKKAAIPALLAVSGLHQHLIENGKRTKVSIILESGEPREVHHFALLLGYGVDLINPYLALETVRHLISEGDIDLDPAKAVSNFLKANTNGVVKTMSKMGISTVASYRGAQIFEAIGLNKEIVDKYFTNTASRVEGIGMDLIAEDARAFHANAFEPRPDEKSAPLDPGGIYQWRANGERHLFNPVTIHKLQQATRQGDFAVFKEYSNAINDQSRETFTLRGLMEFKFEESKSIPIDEVEPASEIVKRFKTG</sequence>
<dbReference type="InterPro" id="IPR013785">
    <property type="entry name" value="Aldolase_TIM"/>
</dbReference>
<evidence type="ECO:0000259" key="1">
    <source>
        <dbReference type="Pfam" id="PF04898"/>
    </source>
</evidence>
<dbReference type="Gene3D" id="3.20.20.70">
    <property type="entry name" value="Aldolase class I"/>
    <property type="match status" value="2"/>
</dbReference>
<dbReference type="GO" id="GO:0015930">
    <property type="term" value="F:glutamate synthase activity"/>
    <property type="evidence" value="ECO:0007669"/>
    <property type="project" value="InterPro"/>
</dbReference>
<dbReference type="EMBL" id="UINC01189506">
    <property type="protein sequence ID" value="SVE03225.1"/>
    <property type="molecule type" value="Genomic_DNA"/>
</dbReference>
<organism evidence="2">
    <name type="scientific">marine metagenome</name>
    <dbReference type="NCBI Taxonomy" id="408172"/>
    <lineage>
        <taxon>unclassified sequences</taxon>
        <taxon>metagenomes</taxon>
        <taxon>ecological metagenomes</taxon>
    </lineage>
</organism>
<feature type="non-terminal residue" evidence="2">
    <location>
        <position position="253"/>
    </location>
</feature>
<feature type="non-terminal residue" evidence="2">
    <location>
        <position position="1"/>
    </location>
</feature>
<dbReference type="Pfam" id="PF04898">
    <property type="entry name" value="Glu_syn_central"/>
    <property type="match status" value="1"/>
</dbReference>
<accession>A0A383A7M5</accession>
<protein>
    <recommendedName>
        <fullName evidence="1">Glutamate synthase central-N domain-containing protein</fullName>
    </recommendedName>
</protein>
<dbReference type="PANTHER" id="PTHR43100:SF1">
    <property type="entry name" value="GLUTAMATE SYNTHASE [NADPH] SMALL CHAIN"/>
    <property type="match status" value="1"/>
</dbReference>
<name>A0A383A7M5_9ZZZZ</name>
<dbReference type="AlphaFoldDB" id="A0A383A7M5"/>
<reference evidence="2" key="1">
    <citation type="submission" date="2018-05" db="EMBL/GenBank/DDBJ databases">
        <authorList>
            <person name="Lanie J.A."/>
            <person name="Ng W.-L."/>
            <person name="Kazmierczak K.M."/>
            <person name="Andrzejewski T.M."/>
            <person name="Davidsen T.M."/>
            <person name="Wayne K.J."/>
            <person name="Tettelin H."/>
            <person name="Glass J.I."/>
            <person name="Rusch D."/>
            <person name="Podicherti R."/>
            <person name="Tsui H.-C.T."/>
            <person name="Winkler M.E."/>
        </authorList>
    </citation>
    <scope>NUCLEOTIDE SEQUENCE</scope>
</reference>
<feature type="domain" description="Glutamate synthase central-N" evidence="1">
    <location>
        <begin position="2"/>
        <end position="121"/>
    </location>
</feature>
<dbReference type="InterPro" id="IPR051394">
    <property type="entry name" value="Glutamate_Synthase"/>
</dbReference>
<dbReference type="InterPro" id="IPR006982">
    <property type="entry name" value="Glu_synth_centr_N"/>
</dbReference>
<evidence type="ECO:0000313" key="2">
    <source>
        <dbReference type="EMBL" id="SVE03225.1"/>
    </source>
</evidence>